<dbReference type="AlphaFoldDB" id="A0A7W9LGG6"/>
<dbReference type="Proteomes" id="UP000579153">
    <property type="component" value="Unassembled WGS sequence"/>
</dbReference>
<gene>
    <name evidence="1" type="ORF">HD596_009707</name>
</gene>
<organism evidence="1 2">
    <name type="scientific">Nonomuraea jabiensis</name>
    <dbReference type="NCBI Taxonomy" id="882448"/>
    <lineage>
        <taxon>Bacteria</taxon>
        <taxon>Bacillati</taxon>
        <taxon>Actinomycetota</taxon>
        <taxon>Actinomycetes</taxon>
        <taxon>Streptosporangiales</taxon>
        <taxon>Streptosporangiaceae</taxon>
        <taxon>Nonomuraea</taxon>
    </lineage>
</organism>
<dbReference type="RefSeq" id="WP_185075976.1">
    <property type="nucleotide sequence ID" value="NZ_JACHMB010000001.1"/>
</dbReference>
<keyword evidence="2" id="KW-1185">Reference proteome</keyword>
<evidence type="ECO:0000313" key="2">
    <source>
        <dbReference type="Proteomes" id="UP000579153"/>
    </source>
</evidence>
<protein>
    <submittedName>
        <fullName evidence="1">Uncharacterized protein</fullName>
    </submittedName>
</protein>
<dbReference type="EMBL" id="JACHMB010000001">
    <property type="protein sequence ID" value="MBB5782951.1"/>
    <property type="molecule type" value="Genomic_DNA"/>
</dbReference>
<proteinExistence type="predicted"/>
<comment type="caution">
    <text evidence="1">The sequence shown here is derived from an EMBL/GenBank/DDBJ whole genome shotgun (WGS) entry which is preliminary data.</text>
</comment>
<sequence>MNITPAQLRDLADRADALQAEARALYAGLPVDSPERAHLQAAHHAAEWLKRAGEDLLRAAGDLAQYRALAESTCGFPWGVCPEHGNTLSSMANVSTCRVCRRTWDYDRRGQKCGEPVTWKVTDRVGTESLMCDGHVLGARAAMQGATFMRLDAAT</sequence>
<accession>A0A7W9LGG6</accession>
<name>A0A7W9LGG6_9ACTN</name>
<evidence type="ECO:0000313" key="1">
    <source>
        <dbReference type="EMBL" id="MBB5782951.1"/>
    </source>
</evidence>
<reference evidence="1 2" key="1">
    <citation type="submission" date="2020-08" db="EMBL/GenBank/DDBJ databases">
        <title>Sequencing the genomes of 1000 actinobacteria strains.</title>
        <authorList>
            <person name="Klenk H.-P."/>
        </authorList>
    </citation>
    <scope>NUCLEOTIDE SEQUENCE [LARGE SCALE GENOMIC DNA]</scope>
    <source>
        <strain evidence="1 2">DSM 45507</strain>
    </source>
</reference>